<dbReference type="GO" id="GO:0003954">
    <property type="term" value="F:NADH dehydrogenase activity"/>
    <property type="evidence" value="ECO:0007669"/>
    <property type="project" value="TreeGrafter"/>
</dbReference>
<evidence type="ECO:0000313" key="8">
    <source>
        <dbReference type="EMBL" id="AIA56262.1"/>
    </source>
</evidence>
<keyword evidence="5 7" id="KW-0411">Iron-sulfur</keyword>
<proteinExistence type="inferred from homology"/>
<keyword evidence="3 7" id="KW-0479">Metal-binding</keyword>
<dbReference type="EC" id="1.6.5.3" evidence="8"/>
<dbReference type="RefSeq" id="WP_014003490.1">
    <property type="nucleotide sequence ID" value="NZ_CP005986.1"/>
</dbReference>
<dbReference type="GeneID" id="92932484"/>
<keyword evidence="4 7" id="KW-0408">Iron</keyword>
<comment type="similarity">
    <text evidence="1">Belongs to the complex I 24 kDa subunit family.</text>
</comment>
<evidence type="ECO:0000256" key="2">
    <source>
        <dbReference type="ARBA" id="ARBA00022714"/>
    </source>
</evidence>
<comment type="cofactor">
    <cofactor evidence="7">
        <name>[2Fe-2S] cluster</name>
        <dbReference type="ChEBI" id="CHEBI:190135"/>
    </cofactor>
    <text evidence="7">Binds 1 [2Fe-2S] cluster.</text>
</comment>
<dbReference type="PANTHER" id="PTHR10371:SF3">
    <property type="entry name" value="NADH DEHYDROGENASE [UBIQUINONE] FLAVOPROTEIN 2, MITOCHONDRIAL"/>
    <property type="match status" value="1"/>
</dbReference>
<feature type="binding site" evidence="7">
    <location>
        <position position="130"/>
    </location>
    <ligand>
        <name>[2Fe-2S] cluster</name>
        <dbReference type="ChEBI" id="CHEBI:190135"/>
    </ligand>
</feature>
<dbReference type="InterPro" id="IPR041921">
    <property type="entry name" value="NuoE_N"/>
</dbReference>
<gene>
    <name evidence="8" type="ORF">Acaty_c2418</name>
</gene>
<dbReference type="InterPro" id="IPR002023">
    <property type="entry name" value="NuoE-like"/>
</dbReference>
<keyword evidence="8" id="KW-0830">Ubiquinone</keyword>
<comment type="cofactor">
    <cofactor evidence="6">
        <name>[2Fe-2S] cluster</name>
        <dbReference type="ChEBI" id="CHEBI:190135"/>
    </cofactor>
</comment>
<evidence type="ECO:0000256" key="3">
    <source>
        <dbReference type="ARBA" id="ARBA00022723"/>
    </source>
</evidence>
<keyword evidence="2 7" id="KW-0001">2Fe-2S</keyword>
<dbReference type="eggNOG" id="COG1905">
    <property type="taxonomic scope" value="Bacteria"/>
</dbReference>
<evidence type="ECO:0000256" key="6">
    <source>
        <dbReference type="ARBA" id="ARBA00034078"/>
    </source>
</evidence>
<dbReference type="Pfam" id="PF01257">
    <property type="entry name" value="2Fe-2S_thioredx"/>
    <property type="match status" value="1"/>
</dbReference>
<dbReference type="KEGG" id="acz:Acaty_c2418"/>
<reference evidence="8 9" key="1">
    <citation type="journal article" date="2009" name="J. Bacteriol.">
        <title>Draft genome sequence of the extremely acidophilic bacterium Acidithiobacillus caldus ATCC 51756 reveals metabolic versatility in the genus Acidithiobacillus.</title>
        <authorList>
            <person name="Valdes J."/>
            <person name="Quatrini R."/>
            <person name="Hallberg K."/>
            <person name="Dopson M."/>
            <person name="Valenzuela P.D."/>
            <person name="Holmes D.S."/>
        </authorList>
    </citation>
    <scope>NUCLEOTIDE SEQUENCE [LARGE SCALE GENOMIC DNA]</scope>
    <source>
        <strain evidence="9">ATCC 51756 / DSM 8584 / KU</strain>
    </source>
</reference>
<evidence type="ECO:0000256" key="4">
    <source>
        <dbReference type="ARBA" id="ARBA00023004"/>
    </source>
</evidence>
<name>A0A060A2E9_ACICK</name>
<dbReference type="HOGENOM" id="CLU_054362_2_1_6"/>
<dbReference type="CDD" id="cd03064">
    <property type="entry name" value="TRX_Fd_NuoE"/>
    <property type="match status" value="1"/>
</dbReference>
<dbReference type="InterPro" id="IPR042128">
    <property type="entry name" value="NuoE_dom"/>
</dbReference>
<dbReference type="PANTHER" id="PTHR10371">
    <property type="entry name" value="NADH DEHYDROGENASE UBIQUINONE FLAVOPROTEIN 2, MITOCHONDRIAL"/>
    <property type="match status" value="1"/>
</dbReference>
<dbReference type="InterPro" id="IPR036249">
    <property type="entry name" value="Thioredoxin-like_sf"/>
</dbReference>
<evidence type="ECO:0000256" key="5">
    <source>
        <dbReference type="ARBA" id="ARBA00023014"/>
    </source>
</evidence>
<keyword evidence="8" id="KW-0560">Oxidoreductase</keyword>
<dbReference type="SUPFAM" id="SSF52833">
    <property type="entry name" value="Thioredoxin-like"/>
    <property type="match status" value="1"/>
</dbReference>
<dbReference type="AlphaFoldDB" id="A0A060A2E9"/>
<dbReference type="EMBL" id="CP005986">
    <property type="protein sequence ID" value="AIA56262.1"/>
    <property type="molecule type" value="Genomic_DNA"/>
</dbReference>
<dbReference type="Gene3D" id="1.10.10.1590">
    <property type="entry name" value="NADH-quinone oxidoreductase subunit E"/>
    <property type="match status" value="1"/>
</dbReference>
<accession>A0A060A2E9</accession>
<organism evidence="8 9">
    <name type="scientific">Acidithiobacillus caldus (strain ATCC 51756 / DSM 8584 / KU)</name>
    <dbReference type="NCBI Taxonomy" id="637389"/>
    <lineage>
        <taxon>Bacteria</taxon>
        <taxon>Pseudomonadati</taxon>
        <taxon>Pseudomonadota</taxon>
        <taxon>Acidithiobacillia</taxon>
        <taxon>Acidithiobacillales</taxon>
        <taxon>Acidithiobacillaceae</taxon>
        <taxon>Acidithiobacillus</taxon>
    </lineage>
</organism>
<dbReference type="GO" id="GO:0046872">
    <property type="term" value="F:metal ion binding"/>
    <property type="evidence" value="ECO:0007669"/>
    <property type="project" value="UniProtKB-KW"/>
</dbReference>
<dbReference type="GO" id="GO:0051537">
    <property type="term" value="F:2 iron, 2 sulfur cluster binding"/>
    <property type="evidence" value="ECO:0007669"/>
    <property type="project" value="UniProtKB-KW"/>
</dbReference>
<feature type="binding site" evidence="7">
    <location>
        <position position="94"/>
    </location>
    <ligand>
        <name>[2Fe-2S] cluster</name>
        <dbReference type="ChEBI" id="CHEBI:190135"/>
    </ligand>
</feature>
<dbReference type="Proteomes" id="UP000005522">
    <property type="component" value="Chromosome"/>
</dbReference>
<sequence>MSSPTSIAERLPPSVRRELEAHLRQSPQRAAAISDVLRLLQEALGYIDDEALHYAADCTGLTPVQVEELCSFYPLVLRRPAGRHLLRICDSVACHLAGAPELVRRAEAISGVRLGQVAGAGHYSILPHVCLGLCDRAPAVLVDGRAVGGFSPTALEQLLAEWEQG</sequence>
<feature type="binding site" evidence="7">
    <location>
        <position position="89"/>
    </location>
    <ligand>
        <name>[2Fe-2S] cluster</name>
        <dbReference type="ChEBI" id="CHEBI:190135"/>
    </ligand>
</feature>
<evidence type="ECO:0000256" key="7">
    <source>
        <dbReference type="PIRSR" id="PIRSR000216-1"/>
    </source>
</evidence>
<protein>
    <submittedName>
        <fullName evidence="8">NADH-ubiquinone oxidoreductase chain E</fullName>
        <ecNumber evidence="8">1.6.5.3</ecNumber>
    </submittedName>
</protein>
<evidence type="ECO:0000313" key="9">
    <source>
        <dbReference type="Proteomes" id="UP000005522"/>
    </source>
</evidence>
<dbReference type="Gene3D" id="3.40.30.10">
    <property type="entry name" value="Glutaredoxin"/>
    <property type="match status" value="1"/>
</dbReference>
<dbReference type="PIRSF" id="PIRSF000216">
    <property type="entry name" value="NADH_DH_24kDa"/>
    <property type="match status" value="1"/>
</dbReference>
<feature type="binding site" evidence="7">
    <location>
        <position position="134"/>
    </location>
    <ligand>
        <name>[2Fe-2S] cluster</name>
        <dbReference type="ChEBI" id="CHEBI:190135"/>
    </ligand>
</feature>
<evidence type="ECO:0000256" key="1">
    <source>
        <dbReference type="ARBA" id="ARBA00010643"/>
    </source>
</evidence>